<evidence type="ECO:0000313" key="3">
    <source>
        <dbReference type="EMBL" id="GMH27626.1"/>
    </source>
</evidence>
<comment type="caution">
    <text evidence="3">The sequence shown here is derived from an EMBL/GenBank/DDBJ whole genome shotgun (WGS) entry which is preliminary data.</text>
</comment>
<name>A0AAD3TE76_NEPGR</name>
<gene>
    <name evidence="3" type="ORF">Nepgr_029469</name>
</gene>
<feature type="signal peptide" evidence="2">
    <location>
        <begin position="1"/>
        <end position="16"/>
    </location>
</feature>
<sequence length="99" mass="10788">MLAGAHLFLSFLSCNCDVSPTSESPPQGVYKSKRFSDLLSAPFGLALPLGLCSQHLVLSLIPLTRKELPAEGSDRRRSWLEKKRRSKMPQSATAEIGGC</sequence>
<feature type="chain" id="PRO_5042074828" description="Secreted protein" evidence="2">
    <location>
        <begin position="17"/>
        <end position="99"/>
    </location>
</feature>
<reference evidence="3" key="1">
    <citation type="submission" date="2023-05" db="EMBL/GenBank/DDBJ databases">
        <title>Nepenthes gracilis genome sequencing.</title>
        <authorList>
            <person name="Fukushima K."/>
        </authorList>
    </citation>
    <scope>NUCLEOTIDE SEQUENCE</scope>
    <source>
        <strain evidence="3">SING2019-196</strain>
    </source>
</reference>
<evidence type="ECO:0000256" key="2">
    <source>
        <dbReference type="SAM" id="SignalP"/>
    </source>
</evidence>
<feature type="region of interest" description="Disordered" evidence="1">
    <location>
        <begin position="70"/>
        <end position="99"/>
    </location>
</feature>
<dbReference type="Proteomes" id="UP001279734">
    <property type="component" value="Unassembled WGS sequence"/>
</dbReference>
<dbReference type="AlphaFoldDB" id="A0AAD3TE76"/>
<evidence type="ECO:0000256" key="1">
    <source>
        <dbReference type="SAM" id="MobiDB-lite"/>
    </source>
</evidence>
<proteinExistence type="predicted"/>
<accession>A0AAD3TE76</accession>
<dbReference type="EMBL" id="BSYO01000033">
    <property type="protein sequence ID" value="GMH27626.1"/>
    <property type="molecule type" value="Genomic_DNA"/>
</dbReference>
<keyword evidence="2" id="KW-0732">Signal</keyword>
<keyword evidence="4" id="KW-1185">Reference proteome</keyword>
<feature type="compositionally biased region" description="Basic and acidic residues" evidence="1">
    <location>
        <begin position="70"/>
        <end position="81"/>
    </location>
</feature>
<evidence type="ECO:0000313" key="4">
    <source>
        <dbReference type="Proteomes" id="UP001279734"/>
    </source>
</evidence>
<protein>
    <recommendedName>
        <fullName evidence="5">Secreted protein</fullName>
    </recommendedName>
</protein>
<evidence type="ECO:0008006" key="5">
    <source>
        <dbReference type="Google" id="ProtNLM"/>
    </source>
</evidence>
<organism evidence="3 4">
    <name type="scientific">Nepenthes gracilis</name>
    <name type="common">Slender pitcher plant</name>
    <dbReference type="NCBI Taxonomy" id="150966"/>
    <lineage>
        <taxon>Eukaryota</taxon>
        <taxon>Viridiplantae</taxon>
        <taxon>Streptophyta</taxon>
        <taxon>Embryophyta</taxon>
        <taxon>Tracheophyta</taxon>
        <taxon>Spermatophyta</taxon>
        <taxon>Magnoliopsida</taxon>
        <taxon>eudicotyledons</taxon>
        <taxon>Gunneridae</taxon>
        <taxon>Pentapetalae</taxon>
        <taxon>Caryophyllales</taxon>
        <taxon>Nepenthaceae</taxon>
        <taxon>Nepenthes</taxon>
    </lineage>
</organism>